<sequence length="102" mass="11181">MQFQNPDELVDIGPCDDDEPMSETSALIGFVAGQTPGCSYGFVAEDPLYEKAIAECCIIKESSSFSEGILLKCIDKQRKPLVTFIPYSCTDMKSSDCILLEV</sequence>
<reference evidence="3" key="1">
    <citation type="submission" date="2017-02" db="UniProtKB">
        <authorList>
            <consortium name="WormBaseParasite"/>
        </authorList>
    </citation>
    <scope>IDENTIFICATION</scope>
</reference>
<protein>
    <submittedName>
        <fullName evidence="3">PrcB_C domain-containing protein</fullName>
    </submittedName>
</protein>
<proteinExistence type="predicted"/>
<dbReference type="AlphaFoldDB" id="A0A0N4YGI7"/>
<evidence type="ECO:0000313" key="1">
    <source>
        <dbReference type="EMBL" id="VDL79520.1"/>
    </source>
</evidence>
<evidence type="ECO:0000313" key="2">
    <source>
        <dbReference type="Proteomes" id="UP000271162"/>
    </source>
</evidence>
<organism evidence="3">
    <name type="scientific">Nippostrongylus brasiliensis</name>
    <name type="common">Rat hookworm</name>
    <dbReference type="NCBI Taxonomy" id="27835"/>
    <lineage>
        <taxon>Eukaryota</taxon>
        <taxon>Metazoa</taxon>
        <taxon>Ecdysozoa</taxon>
        <taxon>Nematoda</taxon>
        <taxon>Chromadorea</taxon>
        <taxon>Rhabditida</taxon>
        <taxon>Rhabditina</taxon>
        <taxon>Rhabditomorpha</taxon>
        <taxon>Strongyloidea</taxon>
        <taxon>Heligmosomidae</taxon>
        <taxon>Nippostrongylus</taxon>
    </lineage>
</organism>
<gene>
    <name evidence="1" type="ORF">NBR_LOCUS15926</name>
</gene>
<name>A0A0N4YGI7_NIPBR</name>
<evidence type="ECO:0000313" key="3">
    <source>
        <dbReference type="WBParaSite" id="NBR_0001592501-mRNA-1"/>
    </source>
</evidence>
<dbReference type="STRING" id="27835.A0A0N4YGI7"/>
<reference evidence="1 2" key="2">
    <citation type="submission" date="2018-11" db="EMBL/GenBank/DDBJ databases">
        <authorList>
            <consortium name="Pathogen Informatics"/>
        </authorList>
    </citation>
    <scope>NUCLEOTIDE SEQUENCE [LARGE SCALE GENOMIC DNA]</scope>
</reference>
<keyword evidence="2" id="KW-1185">Reference proteome</keyword>
<dbReference type="WBParaSite" id="NBR_0001592501-mRNA-1">
    <property type="protein sequence ID" value="NBR_0001592501-mRNA-1"/>
    <property type="gene ID" value="NBR_0001592501"/>
</dbReference>
<accession>A0A0N4YGI7</accession>
<dbReference type="Proteomes" id="UP000271162">
    <property type="component" value="Unassembled WGS sequence"/>
</dbReference>
<dbReference type="EMBL" id="UYSL01021952">
    <property type="protein sequence ID" value="VDL79520.1"/>
    <property type="molecule type" value="Genomic_DNA"/>
</dbReference>